<gene>
    <name evidence="1" type="ORF">A9X01_09580</name>
</gene>
<dbReference type="RefSeq" id="WP_065118894.1">
    <property type="nucleotide sequence ID" value="NZ_LZKQ01000011.1"/>
</dbReference>
<dbReference type="SUPFAM" id="SSF55331">
    <property type="entry name" value="Tautomerase/MIF"/>
    <property type="match status" value="1"/>
</dbReference>
<dbReference type="OrthoDB" id="9804765at2"/>
<dbReference type="InterPro" id="IPR014347">
    <property type="entry name" value="Tautomerase/MIF_sf"/>
</dbReference>
<dbReference type="eggNOG" id="COG1942">
    <property type="taxonomic scope" value="Bacteria"/>
</dbReference>
<proteinExistence type="predicted"/>
<dbReference type="PANTHER" id="PTHR38460:SF1">
    <property type="entry name" value="TAUTOMERASE YOLI-RELATED"/>
    <property type="match status" value="1"/>
</dbReference>
<comment type="caution">
    <text evidence="1">The sequence shown here is derived from an EMBL/GenBank/DDBJ whole genome shotgun (WGS) entry which is preliminary data.</text>
</comment>
<organism evidence="1 2">
    <name type="scientific">Mycobacterium asiaticum</name>
    <dbReference type="NCBI Taxonomy" id="1790"/>
    <lineage>
        <taxon>Bacteria</taxon>
        <taxon>Bacillati</taxon>
        <taxon>Actinomycetota</taxon>
        <taxon>Actinomycetes</taxon>
        <taxon>Mycobacteriales</taxon>
        <taxon>Mycobacteriaceae</taxon>
        <taxon>Mycobacterium</taxon>
    </lineage>
</organism>
<accession>A0A1A3D1W1</accession>
<sequence length="137" mass="15398">MPLVYIDIVEGRTPSEVRVLLDAIHEAVVEAFGVPQRDRYQVVRSHPAHEIVAQDTGLGIDRTGALVILHVVSRRRPRELKQKFYELVAAKLVDRCGQDPADLIVSITENDDEDWSFGHGRAQFLTGELQLAKESRS</sequence>
<evidence type="ECO:0000313" key="1">
    <source>
        <dbReference type="EMBL" id="OBI92396.1"/>
    </source>
</evidence>
<dbReference type="Gene3D" id="3.30.429.10">
    <property type="entry name" value="Macrophage Migration Inhibitory Factor"/>
    <property type="match status" value="1"/>
</dbReference>
<dbReference type="Pfam" id="PF14552">
    <property type="entry name" value="Tautomerase_2"/>
    <property type="match status" value="1"/>
</dbReference>
<dbReference type="PANTHER" id="PTHR38460">
    <property type="entry name" value="TAUTOMERASE YOLI-RELATED"/>
    <property type="match status" value="1"/>
</dbReference>
<name>A0A1A3D1W1_MYCAS</name>
<dbReference type="AlphaFoldDB" id="A0A1A3D1W1"/>
<dbReference type="Proteomes" id="UP000093795">
    <property type="component" value="Unassembled WGS sequence"/>
</dbReference>
<protein>
    <submittedName>
        <fullName evidence="1">Tautomerase</fullName>
    </submittedName>
</protein>
<reference evidence="1 2" key="1">
    <citation type="submission" date="2016-06" db="EMBL/GenBank/DDBJ databases">
        <authorList>
            <person name="Kjaerup R.B."/>
            <person name="Dalgaard T.S."/>
            <person name="Juul-Madsen H.R."/>
        </authorList>
    </citation>
    <scope>NUCLEOTIDE SEQUENCE [LARGE SCALE GENOMIC DNA]</scope>
    <source>
        <strain evidence="1 2">1081914.2</strain>
    </source>
</reference>
<dbReference type="EMBL" id="LZKQ01000011">
    <property type="protein sequence ID" value="OBI92396.1"/>
    <property type="molecule type" value="Genomic_DNA"/>
</dbReference>
<evidence type="ECO:0000313" key="2">
    <source>
        <dbReference type="Proteomes" id="UP000093795"/>
    </source>
</evidence>
<dbReference type="STRING" id="1790.A5645_21820"/>
<dbReference type="InterPro" id="IPR037479">
    <property type="entry name" value="Tauto_MSAD"/>
</dbReference>